<comment type="subcellular location">
    <subcellularLocation>
        <location evidence="1">Nucleus</location>
    </subcellularLocation>
</comment>
<comment type="caution">
    <text evidence="5">The sequence shown here is derived from an EMBL/GenBank/DDBJ whole genome shotgun (WGS) entry which is preliminary data.</text>
</comment>
<name>A0AAE1J451_9FABA</name>
<evidence type="ECO:0000256" key="1">
    <source>
        <dbReference type="ARBA" id="ARBA00004123"/>
    </source>
</evidence>
<proteinExistence type="predicted"/>
<feature type="compositionally biased region" description="Polar residues" evidence="3">
    <location>
        <begin position="688"/>
        <end position="704"/>
    </location>
</feature>
<feature type="domain" description="ELYS-like" evidence="4">
    <location>
        <begin position="326"/>
        <end position="598"/>
    </location>
</feature>
<feature type="compositionally biased region" description="Polar residues" evidence="3">
    <location>
        <begin position="836"/>
        <end position="851"/>
    </location>
</feature>
<dbReference type="GO" id="GO:0005634">
    <property type="term" value="C:nucleus"/>
    <property type="evidence" value="ECO:0007669"/>
    <property type="project" value="UniProtKB-SubCell"/>
</dbReference>
<dbReference type="InterPro" id="IPR025151">
    <property type="entry name" value="ELYS_dom"/>
</dbReference>
<evidence type="ECO:0000256" key="2">
    <source>
        <dbReference type="ARBA" id="ARBA00023242"/>
    </source>
</evidence>
<dbReference type="EMBL" id="JAWXYG010000009">
    <property type="protein sequence ID" value="KAK4262578.1"/>
    <property type="molecule type" value="Genomic_DNA"/>
</dbReference>
<accession>A0AAE1J451</accession>
<feature type="region of interest" description="Disordered" evidence="3">
    <location>
        <begin position="864"/>
        <end position="922"/>
    </location>
</feature>
<evidence type="ECO:0000259" key="4">
    <source>
        <dbReference type="Pfam" id="PF13934"/>
    </source>
</evidence>
<dbReference type="PANTHER" id="PTHR47358:SF2">
    <property type="entry name" value="E3 UBIQUITIN-PROTEIN LIGASE HOS1"/>
    <property type="match status" value="1"/>
</dbReference>
<dbReference type="Proteomes" id="UP001293593">
    <property type="component" value="Unassembled WGS sequence"/>
</dbReference>
<reference evidence="5" key="1">
    <citation type="submission" date="2023-10" db="EMBL/GenBank/DDBJ databases">
        <title>Chromosome-level genome of the transformable northern wattle, Acacia crassicarpa.</title>
        <authorList>
            <person name="Massaro I."/>
            <person name="Sinha N.R."/>
            <person name="Poethig S."/>
            <person name="Leichty A.R."/>
        </authorList>
    </citation>
    <scope>NUCLEOTIDE SEQUENCE</scope>
    <source>
        <strain evidence="5">Acra3RX</strain>
        <tissue evidence="5">Leaf</tissue>
    </source>
</reference>
<dbReference type="Pfam" id="PF13934">
    <property type="entry name" value="ELYS"/>
    <property type="match status" value="1"/>
</dbReference>
<dbReference type="GO" id="GO:0004842">
    <property type="term" value="F:ubiquitin-protein transferase activity"/>
    <property type="evidence" value="ECO:0007669"/>
    <property type="project" value="InterPro"/>
</dbReference>
<evidence type="ECO:0000313" key="6">
    <source>
        <dbReference type="Proteomes" id="UP001293593"/>
    </source>
</evidence>
<gene>
    <name evidence="5" type="ORF">QN277_028123</name>
</gene>
<evidence type="ECO:0000256" key="3">
    <source>
        <dbReference type="SAM" id="MobiDB-lite"/>
    </source>
</evidence>
<dbReference type="PANTHER" id="PTHR47358">
    <property type="entry name" value="E3 UBIQUITIN-PROTEIN LIGASE HOS1"/>
    <property type="match status" value="1"/>
</dbReference>
<feature type="compositionally biased region" description="Polar residues" evidence="3">
    <location>
        <begin position="890"/>
        <end position="907"/>
    </location>
</feature>
<evidence type="ECO:0000313" key="5">
    <source>
        <dbReference type="EMBL" id="KAK4262578.1"/>
    </source>
</evidence>
<dbReference type="AlphaFoldDB" id="A0AAE1J451"/>
<organism evidence="5 6">
    <name type="scientific">Acacia crassicarpa</name>
    <name type="common">northern wattle</name>
    <dbReference type="NCBI Taxonomy" id="499986"/>
    <lineage>
        <taxon>Eukaryota</taxon>
        <taxon>Viridiplantae</taxon>
        <taxon>Streptophyta</taxon>
        <taxon>Embryophyta</taxon>
        <taxon>Tracheophyta</taxon>
        <taxon>Spermatophyta</taxon>
        <taxon>Magnoliopsida</taxon>
        <taxon>eudicotyledons</taxon>
        <taxon>Gunneridae</taxon>
        <taxon>Pentapetalae</taxon>
        <taxon>rosids</taxon>
        <taxon>fabids</taxon>
        <taxon>Fabales</taxon>
        <taxon>Fabaceae</taxon>
        <taxon>Caesalpinioideae</taxon>
        <taxon>mimosoid clade</taxon>
        <taxon>Acacieae</taxon>
        <taxon>Acacia</taxon>
    </lineage>
</organism>
<feature type="region of interest" description="Disordered" evidence="3">
    <location>
        <begin position="682"/>
        <end position="705"/>
    </location>
</feature>
<dbReference type="GO" id="GO:0016567">
    <property type="term" value="P:protein ubiquitination"/>
    <property type="evidence" value="ECO:0007669"/>
    <property type="project" value="InterPro"/>
</dbReference>
<keyword evidence="2" id="KW-0539">Nucleus</keyword>
<feature type="region of interest" description="Disordered" evidence="3">
    <location>
        <begin position="799"/>
        <end position="851"/>
    </location>
</feature>
<protein>
    <recommendedName>
        <fullName evidence="4">ELYS-like domain-containing protein</fullName>
    </recommendedName>
</protein>
<feature type="region of interest" description="Disordered" evidence="3">
    <location>
        <begin position="1"/>
        <end position="25"/>
    </location>
</feature>
<feature type="compositionally biased region" description="Polar residues" evidence="3">
    <location>
        <begin position="12"/>
        <end position="25"/>
    </location>
</feature>
<dbReference type="InterPro" id="IPR044718">
    <property type="entry name" value="HOS1"/>
</dbReference>
<keyword evidence="6" id="KW-1185">Reference proteome</keyword>
<sequence>MDRRLNGPNGGAASTRSSPTTLQPNYSNHSVQEALEILASIDLIDLCKEAKIERCRATRDLRSCGRYVHHLLNSCGHASLCAECSQRCDICPICRIPVPKTGNRLCQRLYYQCIEAGLISKRCDERFQEIEDKEKQLTADVQRLYSLFDVALENNLVSLICHYVTDVCMDEAAVSSDPVIAFLLDEVVVKDWCKRTFKNIISELQEIYSLDIGGMKNRLGSLPKFKSHLAGISTVLEVLDSSFKGTLSAQLNDLHLLQESVSKTKQHLEIIIWCTRHEFLELVRSCYTDSSSWASVVHERKSAAVKRAWPNAISQPADSTWQDGSLFIEDALNNLELEEGLMKDIGEGLTVASLQKDGSIFRANIDGVLGCYPFKNLRAAADLLFLRGSSDMVIAKQAIFLYYLYDRHWTIPDEEWREIVEDFAATFRISRHSLLESLIFYLLDDHTEEALQEACRLLPEISGPASHPKIAEVLLERNSPDTALMVLRWAGRDGGSQSISLRDAVTAVRVRVECGLLTEAFMHQRLLYTRVKEKKLMHGEAGDTSDKLEGQYSCWLEWVEALVTEICWLCIRRNWVDRMIELPWNSDEEKYIHKCLLDYAVDDPLKTTGSLLVVFYIQRYRYAEAYQVHLRLEKVEQKSISEVSVGEEALSRIRSISQWRANLVDRCLELLPEVKQRQLRSGDFTEGAASSNVEVESPSKSDVPQIQDPRLTSLLVPLSANSSHVQGVDNTTGLLRSSSTYETPTKVGQAFSGISSELGRFGSPSLDWLFTNSERRPKYQSNPGKSLRHDTLTKRNHVIHSINGSPGRGFDRTSQSHSQDNMRDKISTGDGLNQFLGYNSNGSPPVTRSTVNNSTEFVDGLRNMSSRKAQSHRDDRNWNMAPSDDPMDASWSQMEGNLSIEKSNTNGGLRWRSDEENGDEEEDNILERAMAIAYHATSTRKTRRGRFTKR</sequence>